<keyword evidence="2" id="KW-0813">Transport</keyword>
<dbReference type="Gene3D" id="1.20.1720.10">
    <property type="entry name" value="Multidrug resistance protein D"/>
    <property type="match status" value="1"/>
</dbReference>
<keyword evidence="10" id="KW-1185">Reference proteome</keyword>
<keyword evidence="5 7" id="KW-1133">Transmembrane helix</keyword>
<evidence type="ECO:0000256" key="6">
    <source>
        <dbReference type="ARBA" id="ARBA00023136"/>
    </source>
</evidence>
<dbReference type="AlphaFoldDB" id="A0A4U0FHK5"/>
<feature type="transmembrane region" description="Helical" evidence="7">
    <location>
        <begin position="385"/>
        <end position="412"/>
    </location>
</feature>
<protein>
    <submittedName>
        <fullName evidence="9">MFS transporter</fullName>
    </submittedName>
</protein>
<feature type="transmembrane region" description="Helical" evidence="7">
    <location>
        <begin position="328"/>
        <end position="345"/>
    </location>
</feature>
<dbReference type="OrthoDB" id="9816041at2"/>
<dbReference type="Pfam" id="PF07690">
    <property type="entry name" value="MFS_1"/>
    <property type="match status" value="1"/>
</dbReference>
<dbReference type="InterPro" id="IPR011701">
    <property type="entry name" value="MFS"/>
</dbReference>
<dbReference type="Gene3D" id="1.20.1250.20">
    <property type="entry name" value="MFS general substrate transporter like domains"/>
    <property type="match status" value="1"/>
</dbReference>
<dbReference type="GO" id="GO:0005886">
    <property type="term" value="C:plasma membrane"/>
    <property type="evidence" value="ECO:0007669"/>
    <property type="project" value="UniProtKB-SubCell"/>
</dbReference>
<dbReference type="InterPro" id="IPR001958">
    <property type="entry name" value="Tet-R_TetA/multi-R_MdtG-like"/>
</dbReference>
<dbReference type="InterPro" id="IPR020846">
    <property type="entry name" value="MFS_dom"/>
</dbReference>
<feature type="transmembrane region" description="Helical" evidence="7">
    <location>
        <begin position="45"/>
        <end position="62"/>
    </location>
</feature>
<feature type="transmembrane region" description="Helical" evidence="7">
    <location>
        <begin position="160"/>
        <end position="182"/>
    </location>
</feature>
<feature type="domain" description="Major facilitator superfamily (MFS) profile" evidence="8">
    <location>
        <begin position="9"/>
        <end position="492"/>
    </location>
</feature>
<dbReference type="PROSITE" id="PS50850">
    <property type="entry name" value="MFS"/>
    <property type="match status" value="1"/>
</dbReference>
<accession>A0A4U0FHK5</accession>
<comment type="subcellular location">
    <subcellularLocation>
        <location evidence="1">Cell membrane</location>
        <topology evidence="1">Multi-pass membrane protein</topology>
    </subcellularLocation>
</comment>
<keyword evidence="6 7" id="KW-0472">Membrane</keyword>
<evidence type="ECO:0000256" key="3">
    <source>
        <dbReference type="ARBA" id="ARBA00022475"/>
    </source>
</evidence>
<keyword evidence="4 7" id="KW-0812">Transmembrane</keyword>
<dbReference type="FunFam" id="1.20.1720.10:FF:000004">
    <property type="entry name" value="EmrB/QacA family drug resistance transporter"/>
    <property type="match status" value="1"/>
</dbReference>
<dbReference type="RefSeq" id="WP_136776227.1">
    <property type="nucleotide sequence ID" value="NZ_SUPK01000001.1"/>
</dbReference>
<feature type="transmembrane region" description="Helical" evidence="7">
    <location>
        <begin position="300"/>
        <end position="321"/>
    </location>
</feature>
<dbReference type="PANTHER" id="PTHR23501:SF170">
    <property type="entry name" value="MULTIDRUG RESISTANCE PROTEIN 3"/>
    <property type="match status" value="1"/>
</dbReference>
<name>A0A4U0FHK5_9BACL</name>
<feature type="transmembrane region" description="Helical" evidence="7">
    <location>
        <begin position="225"/>
        <end position="244"/>
    </location>
</feature>
<evidence type="ECO:0000313" key="10">
    <source>
        <dbReference type="Proteomes" id="UP000309673"/>
    </source>
</evidence>
<organism evidence="9 10">
    <name type="scientific">Cohnella pontilimi</name>
    <dbReference type="NCBI Taxonomy" id="2564100"/>
    <lineage>
        <taxon>Bacteria</taxon>
        <taxon>Bacillati</taxon>
        <taxon>Bacillota</taxon>
        <taxon>Bacilli</taxon>
        <taxon>Bacillales</taxon>
        <taxon>Paenibacillaceae</taxon>
        <taxon>Cohnella</taxon>
    </lineage>
</organism>
<feature type="transmembrane region" description="Helical" evidence="7">
    <location>
        <begin position="194"/>
        <end position="213"/>
    </location>
</feature>
<dbReference type="NCBIfam" id="TIGR00711">
    <property type="entry name" value="efflux_EmrB"/>
    <property type="match status" value="1"/>
</dbReference>
<dbReference type="InterPro" id="IPR036259">
    <property type="entry name" value="MFS_trans_sf"/>
</dbReference>
<dbReference type="PANTHER" id="PTHR23501">
    <property type="entry name" value="MAJOR FACILITATOR SUPERFAMILY"/>
    <property type="match status" value="1"/>
</dbReference>
<proteinExistence type="predicted"/>
<feature type="transmembrane region" description="Helical" evidence="7">
    <location>
        <begin position="136"/>
        <end position="154"/>
    </location>
</feature>
<feature type="transmembrane region" description="Helical" evidence="7">
    <location>
        <begin position="74"/>
        <end position="97"/>
    </location>
</feature>
<feature type="transmembrane region" description="Helical" evidence="7">
    <location>
        <begin position="103"/>
        <end position="124"/>
    </location>
</feature>
<feature type="transmembrane region" description="Helical" evidence="7">
    <location>
        <begin position="351"/>
        <end position="373"/>
    </location>
</feature>
<dbReference type="Proteomes" id="UP000309673">
    <property type="component" value="Unassembled WGS sequence"/>
</dbReference>
<keyword evidence="3" id="KW-1003">Cell membrane</keyword>
<evidence type="ECO:0000256" key="2">
    <source>
        <dbReference type="ARBA" id="ARBA00022448"/>
    </source>
</evidence>
<dbReference type="SUPFAM" id="SSF103473">
    <property type="entry name" value="MFS general substrate transporter"/>
    <property type="match status" value="1"/>
</dbReference>
<evidence type="ECO:0000256" key="4">
    <source>
        <dbReference type="ARBA" id="ARBA00022692"/>
    </source>
</evidence>
<comment type="caution">
    <text evidence="9">The sequence shown here is derived from an EMBL/GenBank/DDBJ whole genome shotgun (WGS) entry which is preliminary data.</text>
</comment>
<gene>
    <name evidence="9" type="ORF">E5161_03290</name>
</gene>
<evidence type="ECO:0000313" key="9">
    <source>
        <dbReference type="EMBL" id="TJY44418.1"/>
    </source>
</evidence>
<evidence type="ECO:0000256" key="1">
    <source>
        <dbReference type="ARBA" id="ARBA00004651"/>
    </source>
</evidence>
<evidence type="ECO:0000256" key="5">
    <source>
        <dbReference type="ARBA" id="ARBA00022989"/>
    </source>
</evidence>
<evidence type="ECO:0000259" key="8">
    <source>
        <dbReference type="PROSITE" id="PS50850"/>
    </source>
</evidence>
<dbReference type="GO" id="GO:0022857">
    <property type="term" value="F:transmembrane transporter activity"/>
    <property type="evidence" value="ECO:0007669"/>
    <property type="project" value="InterPro"/>
</dbReference>
<dbReference type="EMBL" id="SUPK01000001">
    <property type="protein sequence ID" value="TJY44418.1"/>
    <property type="molecule type" value="Genomic_DNA"/>
</dbReference>
<sequence length="507" mass="54407">MAKQSKGLIILSMALGLLMSSLDNTIVSACINKVVNDIGGIDKNTWVFTSYMLAATSTMLIFGKLSDMFGRKKFYLIGIGLFLIGSALCGTATDIYQLICYRVIQGIGSGSIFPISFSIIYTLFNNQKDAAKMSGVFGAVFGLSSVAGPQLGTWIADTLGWRWCFYVNLPIGILSFLVLLFSLRESKAENKPKIDFLGAFLLVVSTVSVMLALELGGKDYAWASWPIIGLFALAAVATALFIMVERKAEEPMLPLSIFKSRMVSGTSFVVFCQGAIMFSAVAYMPYYATFVLGKSNSNALLTPMMASVIVGAISFGFLQAFFKFRTIMVANMSIGVAVSALFMNMSNTDPFWQIITLVVVLGLGVVGPLMSVAQNSIAGSVEQRYIGVSSSVVGFWRSIGGVLGASIMAVIVNRDMTSAAAQAISRFQIPPDQVAAATNPDQVFRAANQFSPDLVQYYSTEMGHAISHGFIVSLCFMAAGAVIALLVRPAKLDTKKKGEEASVQHVA</sequence>
<dbReference type="InterPro" id="IPR004638">
    <property type="entry name" value="EmrB-like"/>
</dbReference>
<feature type="transmembrane region" description="Helical" evidence="7">
    <location>
        <begin position="465"/>
        <end position="487"/>
    </location>
</feature>
<reference evidence="9 10" key="1">
    <citation type="submission" date="2019-04" db="EMBL/GenBank/DDBJ databases">
        <title>Cohnella sp. nov., isolated from soil.</title>
        <authorList>
            <person name="Kim W."/>
        </authorList>
    </citation>
    <scope>NUCLEOTIDE SEQUENCE [LARGE SCALE GENOMIC DNA]</scope>
    <source>
        <strain evidence="9 10">CAU 1483</strain>
    </source>
</reference>
<evidence type="ECO:0000256" key="7">
    <source>
        <dbReference type="SAM" id="Phobius"/>
    </source>
</evidence>
<feature type="transmembrane region" description="Helical" evidence="7">
    <location>
        <begin position="265"/>
        <end position="288"/>
    </location>
</feature>
<dbReference type="PRINTS" id="PR01035">
    <property type="entry name" value="TCRTETA"/>
</dbReference>